<organism evidence="1 2">
    <name type="scientific">Paramagnetospirillum marisnigri</name>
    <dbReference type="NCBI Taxonomy" id="1285242"/>
    <lineage>
        <taxon>Bacteria</taxon>
        <taxon>Pseudomonadati</taxon>
        <taxon>Pseudomonadota</taxon>
        <taxon>Alphaproteobacteria</taxon>
        <taxon>Rhodospirillales</taxon>
        <taxon>Magnetospirillaceae</taxon>
        <taxon>Paramagnetospirillum</taxon>
    </lineage>
</organism>
<evidence type="ECO:0000313" key="2">
    <source>
        <dbReference type="Proteomes" id="UP000078428"/>
    </source>
</evidence>
<dbReference type="EMBL" id="LWQT01000077">
    <property type="protein sequence ID" value="OAN48174.1"/>
    <property type="molecule type" value="Genomic_DNA"/>
</dbReference>
<proteinExistence type="predicted"/>
<reference evidence="1 2" key="1">
    <citation type="submission" date="2016-04" db="EMBL/GenBank/DDBJ databases">
        <title>Draft genome sequence of freshwater magnetotactic bacteria Magnetospirillum marisnigri SP-1 and Magnetospirillum moscoviense BB-1.</title>
        <authorList>
            <person name="Koziaeva V."/>
            <person name="Dziuba M.V."/>
            <person name="Ivanov T.M."/>
            <person name="Kuznetsov B."/>
            <person name="Grouzdev D.S."/>
        </authorList>
    </citation>
    <scope>NUCLEOTIDE SEQUENCE [LARGE SCALE GENOMIC DNA]</scope>
    <source>
        <strain evidence="1 2">SP-1</strain>
    </source>
</reference>
<gene>
    <name evidence="1" type="ORF">A6A04_05330</name>
</gene>
<name>A0A178MJI6_9PROT</name>
<evidence type="ECO:0000313" key="1">
    <source>
        <dbReference type="EMBL" id="OAN48174.1"/>
    </source>
</evidence>
<comment type="caution">
    <text evidence="1">The sequence shown here is derived from an EMBL/GenBank/DDBJ whole genome shotgun (WGS) entry which is preliminary data.</text>
</comment>
<dbReference type="Proteomes" id="UP000078428">
    <property type="component" value="Unassembled WGS sequence"/>
</dbReference>
<dbReference type="STRING" id="1285242.A6A04_05330"/>
<dbReference type="AlphaFoldDB" id="A0A178MJI6"/>
<protein>
    <submittedName>
        <fullName evidence="1">Uncharacterized protein</fullName>
    </submittedName>
</protein>
<dbReference type="OrthoDB" id="7362751at2"/>
<accession>A0A178MJI6</accession>
<sequence>MAVFAEEDRKRLFDFMVASMDEDNAATMDAFAQNFLHNGKVWDLLAEHFPTASPSAVKAIMLDAYASRKSAV</sequence>
<keyword evidence="2" id="KW-1185">Reference proteome</keyword>
<dbReference type="RefSeq" id="WP_068494458.1">
    <property type="nucleotide sequence ID" value="NZ_LWQT01000077.1"/>
</dbReference>